<keyword evidence="5" id="KW-0677">Repeat</keyword>
<dbReference type="Proteomes" id="UP000002499">
    <property type="component" value="Unassembled WGS sequence"/>
</dbReference>
<dbReference type="STRING" id="655827.E9E8N3"/>
<keyword evidence="4 8" id="KW-0853">WD repeat</keyword>
<evidence type="ECO:0000256" key="6">
    <source>
        <dbReference type="ARBA" id="ARBA00023163"/>
    </source>
</evidence>
<reference evidence="10 11" key="1">
    <citation type="journal article" date="2011" name="PLoS Genet.">
        <title>Genome sequencing and comparative transcriptomics of the model entomopathogenic fungi Metarhizium anisopliae and M. acridum.</title>
        <authorList>
            <person name="Gao Q."/>
            <person name="Jin K."/>
            <person name="Ying S.H."/>
            <person name="Zhang Y."/>
            <person name="Xiao G."/>
            <person name="Shang Y."/>
            <person name="Duan Z."/>
            <person name="Hu X."/>
            <person name="Xie X.Q."/>
            <person name="Zhou G."/>
            <person name="Peng G."/>
            <person name="Luo Z."/>
            <person name="Huang W."/>
            <person name="Wang B."/>
            <person name="Fang W."/>
            <person name="Wang S."/>
            <person name="Zhong Y."/>
            <person name="Ma L.J."/>
            <person name="St Leger R.J."/>
            <person name="Zhao G.P."/>
            <person name="Pei Y."/>
            <person name="Feng M.G."/>
            <person name="Xia Y."/>
            <person name="Wang C."/>
        </authorList>
    </citation>
    <scope>NUCLEOTIDE SEQUENCE [LARGE SCALE GENOMIC DNA]</scope>
    <source>
        <strain evidence="10 11">CQMa 102</strain>
    </source>
</reference>
<evidence type="ECO:0000256" key="5">
    <source>
        <dbReference type="ARBA" id="ARBA00022737"/>
    </source>
</evidence>
<dbReference type="SUPFAM" id="SSF82171">
    <property type="entry name" value="DPP6 N-terminal domain-like"/>
    <property type="match status" value="1"/>
</dbReference>
<dbReference type="OMA" id="TRIDGPH"/>
<evidence type="ECO:0000256" key="8">
    <source>
        <dbReference type="PROSITE-ProRule" id="PRU00221"/>
    </source>
</evidence>
<keyword evidence="6" id="KW-0804">Transcription</keyword>
<name>E9E8N3_METAQ</name>
<organism evidence="11">
    <name type="scientific">Metarhizium acridum (strain CQMa 102)</name>
    <dbReference type="NCBI Taxonomy" id="655827"/>
    <lineage>
        <taxon>Eukaryota</taxon>
        <taxon>Fungi</taxon>
        <taxon>Dikarya</taxon>
        <taxon>Ascomycota</taxon>
        <taxon>Pezizomycotina</taxon>
        <taxon>Sordariomycetes</taxon>
        <taxon>Hypocreomycetidae</taxon>
        <taxon>Hypocreales</taxon>
        <taxon>Clavicipitaceae</taxon>
        <taxon>Metarhizium</taxon>
    </lineage>
</organism>
<comment type="subcellular location">
    <subcellularLocation>
        <location evidence="1">Nucleus</location>
        <location evidence="1">Nucleolus</location>
    </subcellularLocation>
</comment>
<dbReference type="Pfam" id="PF23869">
    <property type="entry name" value="Beta-prop_WDR75_1st"/>
    <property type="match status" value="1"/>
</dbReference>
<dbReference type="Pfam" id="PF00400">
    <property type="entry name" value="WD40"/>
    <property type="match status" value="1"/>
</dbReference>
<dbReference type="SMART" id="SM00320">
    <property type="entry name" value="WD40"/>
    <property type="match status" value="3"/>
</dbReference>
<dbReference type="InterPro" id="IPR001680">
    <property type="entry name" value="WD40_rpt"/>
</dbReference>
<keyword evidence="7" id="KW-0539">Nucleus</keyword>
<dbReference type="OrthoDB" id="4096at2759"/>
<evidence type="ECO:0000313" key="11">
    <source>
        <dbReference type="Proteomes" id="UP000002499"/>
    </source>
</evidence>
<dbReference type="PANTHER" id="PTHR44215:SF1">
    <property type="entry name" value="WD REPEAT-CONTAINING PROTEIN 75"/>
    <property type="match status" value="1"/>
</dbReference>
<evidence type="ECO:0000256" key="3">
    <source>
        <dbReference type="ARBA" id="ARBA00022552"/>
    </source>
</evidence>
<keyword evidence="2" id="KW-0690">Ribosome biogenesis</keyword>
<dbReference type="GO" id="GO:2000234">
    <property type="term" value="P:positive regulation of rRNA processing"/>
    <property type="evidence" value="ECO:0007669"/>
    <property type="project" value="TreeGrafter"/>
</dbReference>
<dbReference type="EMBL" id="GL698522">
    <property type="protein sequence ID" value="EFY87762.1"/>
    <property type="molecule type" value="Genomic_DNA"/>
</dbReference>
<dbReference type="GO" id="GO:0045943">
    <property type="term" value="P:positive regulation of transcription by RNA polymerase I"/>
    <property type="evidence" value="ECO:0007669"/>
    <property type="project" value="InterPro"/>
</dbReference>
<dbReference type="SUPFAM" id="SSF50998">
    <property type="entry name" value="Quinoprotein alcohol dehydrogenase-like"/>
    <property type="match status" value="1"/>
</dbReference>
<dbReference type="PROSITE" id="PS50294">
    <property type="entry name" value="WD_REPEATS_REGION"/>
    <property type="match status" value="1"/>
</dbReference>
<dbReference type="InterPro" id="IPR015943">
    <property type="entry name" value="WD40/YVTN_repeat-like_dom_sf"/>
</dbReference>
<dbReference type="eggNOG" id="KOG1963">
    <property type="taxonomic scope" value="Eukaryota"/>
</dbReference>
<evidence type="ECO:0000256" key="7">
    <source>
        <dbReference type="ARBA" id="ARBA00023242"/>
    </source>
</evidence>
<evidence type="ECO:0000256" key="4">
    <source>
        <dbReference type="ARBA" id="ARBA00022574"/>
    </source>
</evidence>
<dbReference type="PANTHER" id="PTHR44215">
    <property type="entry name" value="WD REPEAT-CONTAINING PROTEIN 75"/>
    <property type="match status" value="1"/>
</dbReference>
<dbReference type="GO" id="GO:0006364">
    <property type="term" value="P:rRNA processing"/>
    <property type="evidence" value="ECO:0007669"/>
    <property type="project" value="UniProtKB-KW"/>
</dbReference>
<keyword evidence="11" id="KW-1185">Reference proteome</keyword>
<dbReference type="InterPro" id="IPR011047">
    <property type="entry name" value="Quinoprotein_ADH-like_sf"/>
</dbReference>
<dbReference type="AlphaFoldDB" id="E9E8N3"/>
<evidence type="ECO:0000256" key="9">
    <source>
        <dbReference type="SAM" id="MobiDB-lite"/>
    </source>
</evidence>
<dbReference type="InParanoid" id="E9E8N3"/>
<dbReference type="GO" id="GO:0032040">
    <property type="term" value="C:small-subunit processome"/>
    <property type="evidence" value="ECO:0007669"/>
    <property type="project" value="InterPro"/>
</dbReference>
<proteinExistence type="predicted"/>
<sequence>MTGSKGPRAKDDKTKKRKRDVNESETTSKRHRQQKRESIANGNNAPTPQKLKQRELNHEDLAGELRSFRPQQVIRQSDDGEAGWRVSKPMGGRMLDIDPILTKDEQYLIITYNTSIQIYNANDSLLIRRIPISTLDTSASKGSTPAHIVGTRLSKSNPQLVWVACSDGHIYCVDWSQGDTPSPAFQTSSKTANALAVVPVAFAEDKEILLVAESEKSNRMEVIAYQLVNGGKHKSNSILSLQKPGYGLQILETSECGQVIVGAFQDRLFLGTTSATAESLDQLQYEIFSFDSPDLITSIDMRLHARFSGSTKGHMGADTAVDVIIGGARGGIYVYPDALSHVRAVGKAQFVKDGIQVQKYHWHRKAVHAVKWSTDGNYFISGGSENVLVVWQVDTSRKDFLPHLSGSIENIVVSQTGSSYVLHLDDNSAMILSTAEMKPTAYIAGIQSAAIDVSEPKDLLVRRVWNISEHVRQPIPAAIRPSDPSKLYVCVSNGRQETLSGNLSMPLLQSFDLESFTSVSKQALARTQPTDVNLSSKGHPIDEPFVTNINFSGDGKWLASVDEWKPAPRDVENVSPDQRDQFIRERHEVYLKFWEVRDGAESLELVSRINAPHSTTSPESVLDLASDPTSSCFATIGSDGIVRLWRPRSRRQNGVAVKDANGRDAVSWGCTQVIAVGDGTGIENGTDLINPTRHIEVQGRVVFSEDGSTLFAAFGAVDPGVVYVIDVASGQIVKTLEGLWDGKLQSIQTLASFIIVLSSDLRVYDVVGDELEYGIVVPRLYGVTELHQLAVDHTSGHFAVTLPIGGVSSIGVFDPEDPEPLLVRSTPHRIVSLVSAPGASGFIALDDAAQVWVIAEGSDPSSVATLQPLHDLQLDGPSGAVDTDTSTAEVLATDEMDVASEDDMDDAREVDEDVDMDDDDDDDAYGSVIPQQFLTEIFDAAPAFAAPSIEDMFYKVTGLLATKPLAEQ</sequence>
<protein>
    <submittedName>
        <fullName evidence="10">WD repeat-containing protein 75</fullName>
    </submittedName>
</protein>
<keyword evidence="3" id="KW-0698">rRNA processing</keyword>
<evidence type="ECO:0000313" key="10">
    <source>
        <dbReference type="EMBL" id="EFY87762.1"/>
    </source>
</evidence>
<dbReference type="GO" id="GO:0003723">
    <property type="term" value="F:RNA binding"/>
    <property type="evidence" value="ECO:0007669"/>
    <property type="project" value="InterPro"/>
</dbReference>
<dbReference type="Gene3D" id="2.130.10.10">
    <property type="entry name" value="YVTN repeat-like/Quinoprotein amine dehydrogenase"/>
    <property type="match status" value="2"/>
</dbReference>
<evidence type="ECO:0000256" key="2">
    <source>
        <dbReference type="ARBA" id="ARBA00022517"/>
    </source>
</evidence>
<dbReference type="HOGENOM" id="CLU_005417_0_1_1"/>
<feature type="repeat" description="WD" evidence="8">
    <location>
        <begin position="360"/>
        <end position="401"/>
    </location>
</feature>
<dbReference type="PROSITE" id="PS50082">
    <property type="entry name" value="WD_REPEATS_2"/>
    <property type="match status" value="1"/>
</dbReference>
<dbReference type="InterPro" id="IPR053826">
    <property type="entry name" value="WDR75"/>
</dbReference>
<accession>E9E8N3</accession>
<feature type="region of interest" description="Disordered" evidence="9">
    <location>
        <begin position="1"/>
        <end position="52"/>
    </location>
</feature>
<gene>
    <name evidence="10" type="ORF">MAC_06248</name>
</gene>
<feature type="compositionally biased region" description="Basic and acidic residues" evidence="9">
    <location>
        <begin position="8"/>
        <end position="28"/>
    </location>
</feature>
<evidence type="ECO:0000256" key="1">
    <source>
        <dbReference type="ARBA" id="ARBA00004604"/>
    </source>
</evidence>
<dbReference type="FunCoup" id="E9E8N3">
    <property type="interactions" value="361"/>
</dbReference>